<feature type="transmembrane region" description="Helical" evidence="10">
    <location>
        <begin position="65"/>
        <end position="86"/>
    </location>
</feature>
<evidence type="ECO:0000256" key="5">
    <source>
        <dbReference type="ARBA" id="ARBA00022496"/>
    </source>
</evidence>
<keyword evidence="3 9" id="KW-0813">Transport</keyword>
<comment type="subcellular location">
    <subcellularLocation>
        <location evidence="1 9">Cell membrane</location>
        <topology evidence="1 9">Multi-pass membrane protein</topology>
    </subcellularLocation>
</comment>
<evidence type="ECO:0000256" key="7">
    <source>
        <dbReference type="ARBA" id="ARBA00022989"/>
    </source>
</evidence>
<sequence length="381" mass="40400">MSVVELLSDYTIQNVVAGAALLGLISGVLGTFAVLRRQSLLGDTMSHAALPGVCLGFIIAGTREIGSILLGALATGALAALIMLLLTRMSRLKTDAGLGITLSVFFAIGVVLLTHIQGMNNASQGGLDAFLFGQAAATLRSDLWIMGGITAVALALVAALWKEFKLVSFDPEFATSLGMPVAWLEVLLTVMVALAVVVGLQMVGVVLMAAMIIAPAVAARQWSRRLEDMVLLAALIGVAGGIFGALLSALSRGLATGPLIILSVSGVVLVSMTLAPERGFLWEAVRRVRARHRLRYQQVLTTLYRLAVHHDDPVYRSEQGMLDTYHGLRTRAVLRQLEGRGLTEWQASPPGEPGPARRWVLTPAGIAEAERVLASLGRENA</sequence>
<dbReference type="GO" id="GO:0006826">
    <property type="term" value="P:iron ion transport"/>
    <property type="evidence" value="ECO:0007669"/>
    <property type="project" value="UniProtKB-KW"/>
</dbReference>
<feature type="transmembrane region" description="Helical" evidence="10">
    <location>
        <begin position="143"/>
        <end position="161"/>
    </location>
</feature>
<dbReference type="GO" id="GO:0043190">
    <property type="term" value="C:ATP-binding cassette (ABC) transporter complex"/>
    <property type="evidence" value="ECO:0007669"/>
    <property type="project" value="InterPro"/>
</dbReference>
<dbReference type="Pfam" id="PF00950">
    <property type="entry name" value="ABC-3"/>
    <property type="match status" value="1"/>
</dbReference>
<evidence type="ECO:0000313" key="11">
    <source>
        <dbReference type="EMBL" id="SFU02017.1"/>
    </source>
</evidence>
<dbReference type="InterPro" id="IPR001626">
    <property type="entry name" value="ABC_TroCD"/>
</dbReference>
<evidence type="ECO:0000313" key="12">
    <source>
        <dbReference type="Proteomes" id="UP000199594"/>
    </source>
</evidence>
<keyword evidence="6 9" id="KW-0812">Transmembrane</keyword>
<dbReference type="GO" id="GO:0055085">
    <property type="term" value="P:transmembrane transport"/>
    <property type="evidence" value="ECO:0007669"/>
    <property type="project" value="InterPro"/>
</dbReference>
<proteinExistence type="inferred from homology"/>
<feature type="transmembrane region" description="Helical" evidence="10">
    <location>
        <begin position="12"/>
        <end position="35"/>
    </location>
</feature>
<comment type="similarity">
    <text evidence="2 9">Belongs to the ABC-3 integral membrane protein family.</text>
</comment>
<keyword evidence="5" id="KW-0408">Iron</keyword>
<evidence type="ECO:0000256" key="6">
    <source>
        <dbReference type="ARBA" id="ARBA00022692"/>
    </source>
</evidence>
<evidence type="ECO:0000256" key="1">
    <source>
        <dbReference type="ARBA" id="ARBA00004651"/>
    </source>
</evidence>
<keyword evidence="4" id="KW-1003">Cell membrane</keyword>
<dbReference type="GO" id="GO:0010043">
    <property type="term" value="P:response to zinc ion"/>
    <property type="evidence" value="ECO:0007669"/>
    <property type="project" value="TreeGrafter"/>
</dbReference>
<dbReference type="Proteomes" id="UP000199594">
    <property type="component" value="Unassembled WGS sequence"/>
</dbReference>
<dbReference type="AlphaFoldDB" id="A0A1I7CRC6"/>
<name>A0A1I7CRC6_9GAMM</name>
<keyword evidence="7 10" id="KW-1133">Transmembrane helix</keyword>
<feature type="transmembrane region" description="Helical" evidence="10">
    <location>
        <begin position="230"/>
        <end position="250"/>
    </location>
</feature>
<dbReference type="CDD" id="cd06550">
    <property type="entry name" value="TM_ABC_iron-siderophores_like"/>
    <property type="match status" value="1"/>
</dbReference>
<feature type="transmembrane region" description="Helical" evidence="10">
    <location>
        <begin position="40"/>
        <end position="59"/>
    </location>
</feature>
<evidence type="ECO:0000256" key="8">
    <source>
        <dbReference type="ARBA" id="ARBA00023136"/>
    </source>
</evidence>
<keyword evidence="5" id="KW-0410">Iron transport</keyword>
<dbReference type="EMBL" id="FPAQ01000058">
    <property type="protein sequence ID" value="SFU02017.1"/>
    <property type="molecule type" value="Genomic_DNA"/>
</dbReference>
<organism evidence="11 12">
    <name type="scientific">Halomonas saccharevitans</name>
    <dbReference type="NCBI Taxonomy" id="416872"/>
    <lineage>
        <taxon>Bacteria</taxon>
        <taxon>Pseudomonadati</taxon>
        <taxon>Pseudomonadota</taxon>
        <taxon>Gammaproteobacteria</taxon>
        <taxon>Oceanospirillales</taxon>
        <taxon>Halomonadaceae</taxon>
        <taxon>Halomonas</taxon>
    </lineage>
</organism>
<evidence type="ECO:0000256" key="3">
    <source>
        <dbReference type="ARBA" id="ARBA00022448"/>
    </source>
</evidence>
<accession>A0A1I7CRC6</accession>
<dbReference type="InterPro" id="IPR037294">
    <property type="entry name" value="ABC_BtuC-like"/>
</dbReference>
<keyword evidence="5" id="KW-0406">Ion transport</keyword>
<dbReference type="Gene3D" id="1.10.3470.10">
    <property type="entry name" value="ABC transporter involved in vitamin B12 uptake, BtuC"/>
    <property type="match status" value="1"/>
</dbReference>
<dbReference type="GO" id="GO:0071281">
    <property type="term" value="P:cellular response to iron ion"/>
    <property type="evidence" value="ECO:0007669"/>
    <property type="project" value="UniProtKB-ARBA"/>
</dbReference>
<gene>
    <name evidence="11" type="ORF">SAMN04487956_1583</name>
</gene>
<dbReference type="RefSeq" id="WP_089852230.1">
    <property type="nucleotide sequence ID" value="NZ_FPAQ01000058.1"/>
</dbReference>
<evidence type="ECO:0000256" key="4">
    <source>
        <dbReference type="ARBA" id="ARBA00022475"/>
    </source>
</evidence>
<feature type="transmembrane region" description="Helical" evidence="10">
    <location>
        <begin position="256"/>
        <end position="276"/>
    </location>
</feature>
<dbReference type="OrthoDB" id="9804300at2"/>
<dbReference type="FunFam" id="1.10.3470.10:FF:000003">
    <property type="entry name" value="Iron ABC transporter permease SitD"/>
    <property type="match status" value="1"/>
</dbReference>
<feature type="transmembrane region" description="Helical" evidence="10">
    <location>
        <begin position="200"/>
        <end position="218"/>
    </location>
</feature>
<dbReference type="PANTHER" id="PTHR30477">
    <property type="entry name" value="ABC-TRANSPORTER METAL-BINDING PROTEIN"/>
    <property type="match status" value="1"/>
</dbReference>
<evidence type="ECO:0000256" key="10">
    <source>
        <dbReference type="SAM" id="Phobius"/>
    </source>
</evidence>
<feature type="transmembrane region" description="Helical" evidence="10">
    <location>
        <begin position="98"/>
        <end position="116"/>
    </location>
</feature>
<feature type="transmembrane region" description="Helical" evidence="10">
    <location>
        <begin position="173"/>
        <end position="194"/>
    </location>
</feature>
<evidence type="ECO:0000256" key="2">
    <source>
        <dbReference type="ARBA" id="ARBA00008034"/>
    </source>
</evidence>
<dbReference type="SUPFAM" id="SSF81345">
    <property type="entry name" value="ABC transporter involved in vitamin B12 uptake, BtuC"/>
    <property type="match status" value="1"/>
</dbReference>
<dbReference type="PANTHER" id="PTHR30477:SF3">
    <property type="entry name" value="METAL TRANSPORT SYSTEM MEMBRANE PROTEIN CT_069-RELATED"/>
    <property type="match status" value="1"/>
</dbReference>
<protein>
    <submittedName>
        <fullName evidence="11">Manganese/zinc/iron transport system permease protein</fullName>
    </submittedName>
</protein>
<evidence type="ECO:0000256" key="9">
    <source>
        <dbReference type="RuleBase" id="RU003943"/>
    </source>
</evidence>
<reference evidence="11 12" key="1">
    <citation type="submission" date="2016-10" db="EMBL/GenBank/DDBJ databases">
        <authorList>
            <person name="de Groot N.N."/>
        </authorList>
    </citation>
    <scope>NUCLEOTIDE SEQUENCE [LARGE SCALE GENOMIC DNA]</scope>
    <source>
        <strain evidence="11 12">CGMCC 1.6493</strain>
    </source>
</reference>
<keyword evidence="8 10" id="KW-0472">Membrane</keyword>